<dbReference type="InterPro" id="IPR035956">
    <property type="entry name" value="RimP_N_sf"/>
</dbReference>
<name>A0A512DGM2_9CELL</name>
<proteinExistence type="inferred from homology"/>
<protein>
    <recommendedName>
        <fullName evidence="3">Ribosome maturation factor RimP</fullName>
    </recommendedName>
</protein>
<dbReference type="EMBL" id="BJYY01000021">
    <property type="protein sequence ID" value="GEO35628.1"/>
    <property type="molecule type" value="Genomic_DNA"/>
</dbReference>
<comment type="subcellular location">
    <subcellularLocation>
        <location evidence="3">Cytoplasm</location>
    </subcellularLocation>
</comment>
<reference evidence="5 6" key="1">
    <citation type="submission" date="2019-07" db="EMBL/GenBank/DDBJ databases">
        <title>Whole genome shotgun sequence of Cellulomonas aerilata NBRC 106308.</title>
        <authorList>
            <person name="Hosoyama A."/>
            <person name="Uohara A."/>
            <person name="Ohji S."/>
            <person name="Ichikawa N."/>
        </authorList>
    </citation>
    <scope>NUCLEOTIDE SEQUENCE [LARGE SCALE GENOMIC DNA]</scope>
    <source>
        <strain evidence="5 6">NBRC 106308</strain>
    </source>
</reference>
<comment type="similarity">
    <text evidence="3">Belongs to the RimP family.</text>
</comment>
<organism evidence="5 6">
    <name type="scientific">Cellulomonas aerilata</name>
    <dbReference type="NCBI Taxonomy" id="515326"/>
    <lineage>
        <taxon>Bacteria</taxon>
        <taxon>Bacillati</taxon>
        <taxon>Actinomycetota</taxon>
        <taxon>Actinomycetes</taxon>
        <taxon>Micrococcales</taxon>
        <taxon>Cellulomonadaceae</taxon>
        <taxon>Cellulomonas</taxon>
    </lineage>
</organism>
<dbReference type="AlphaFoldDB" id="A0A512DGM2"/>
<dbReference type="PANTHER" id="PTHR33867:SF1">
    <property type="entry name" value="RIBOSOME MATURATION FACTOR RIMP"/>
    <property type="match status" value="1"/>
</dbReference>
<dbReference type="HAMAP" id="MF_01077">
    <property type="entry name" value="RimP"/>
    <property type="match status" value="1"/>
</dbReference>
<dbReference type="Pfam" id="PF02576">
    <property type="entry name" value="RimP_N"/>
    <property type="match status" value="1"/>
</dbReference>
<evidence type="ECO:0000313" key="5">
    <source>
        <dbReference type="EMBL" id="GEO35628.1"/>
    </source>
</evidence>
<evidence type="ECO:0000256" key="2">
    <source>
        <dbReference type="ARBA" id="ARBA00022517"/>
    </source>
</evidence>
<dbReference type="Gene3D" id="3.30.300.70">
    <property type="entry name" value="RimP-like superfamily, N-terminal"/>
    <property type="match status" value="1"/>
</dbReference>
<dbReference type="SUPFAM" id="SSF75420">
    <property type="entry name" value="YhbC-like, N-terminal domain"/>
    <property type="match status" value="1"/>
</dbReference>
<evidence type="ECO:0000313" key="6">
    <source>
        <dbReference type="Proteomes" id="UP000321181"/>
    </source>
</evidence>
<dbReference type="GO" id="GO:0006412">
    <property type="term" value="P:translation"/>
    <property type="evidence" value="ECO:0007669"/>
    <property type="project" value="TreeGrafter"/>
</dbReference>
<comment type="caution">
    <text evidence="5">The sequence shown here is derived from an EMBL/GenBank/DDBJ whole genome shotgun (WGS) entry which is preliminary data.</text>
</comment>
<dbReference type="InterPro" id="IPR028989">
    <property type="entry name" value="RimP_N"/>
</dbReference>
<feature type="domain" description="Ribosome maturation factor RimP N-terminal" evidence="4">
    <location>
        <begin position="13"/>
        <end position="87"/>
    </location>
</feature>
<dbReference type="Proteomes" id="UP000321181">
    <property type="component" value="Unassembled WGS sequence"/>
</dbReference>
<gene>
    <name evidence="3" type="primary">rimP</name>
    <name evidence="5" type="ORF">CAE01nite_33530</name>
</gene>
<dbReference type="GO" id="GO:0005829">
    <property type="term" value="C:cytosol"/>
    <property type="evidence" value="ECO:0007669"/>
    <property type="project" value="TreeGrafter"/>
</dbReference>
<dbReference type="PANTHER" id="PTHR33867">
    <property type="entry name" value="RIBOSOME MATURATION FACTOR RIMP"/>
    <property type="match status" value="1"/>
</dbReference>
<evidence type="ECO:0000256" key="1">
    <source>
        <dbReference type="ARBA" id="ARBA00022490"/>
    </source>
</evidence>
<comment type="function">
    <text evidence="3">Required for maturation of 30S ribosomal subunits.</text>
</comment>
<sequence length="174" mass="18554">MAPAGTQRVREAAEAVVRAAGLVLEDVVVTRAGRRSVVRLVIDLDDDAVGSLDLDTLADVSRDVGTRLDEVDAVEGEYTLEVSTPGTSRPLTELRHFKRARTRLVRLSLTDGTTAFGRLRAVDGGTLELGPVDQATGRDTAGEPTRVALADVARGTVEVELSRVTNDDDTDEEG</sequence>
<keyword evidence="6" id="KW-1185">Reference proteome</keyword>
<accession>A0A512DGM2</accession>
<dbReference type="GO" id="GO:0000028">
    <property type="term" value="P:ribosomal small subunit assembly"/>
    <property type="evidence" value="ECO:0007669"/>
    <property type="project" value="TreeGrafter"/>
</dbReference>
<keyword evidence="1 3" id="KW-0963">Cytoplasm</keyword>
<keyword evidence="2 3" id="KW-0690">Ribosome biogenesis</keyword>
<evidence type="ECO:0000256" key="3">
    <source>
        <dbReference type="HAMAP-Rule" id="MF_01077"/>
    </source>
</evidence>
<dbReference type="InterPro" id="IPR003728">
    <property type="entry name" value="Ribosome_maturation_RimP"/>
</dbReference>
<evidence type="ECO:0000259" key="4">
    <source>
        <dbReference type="Pfam" id="PF02576"/>
    </source>
</evidence>